<protein>
    <submittedName>
        <fullName evidence="3">Glycosyltransferase family 2 protein</fullName>
    </submittedName>
</protein>
<reference evidence="3 4" key="1">
    <citation type="submission" date="2020-08" db="EMBL/GenBank/DDBJ databases">
        <title>A Genomic Blueprint of the Chicken Gut Microbiome.</title>
        <authorList>
            <person name="Gilroy R."/>
            <person name="Ravi A."/>
            <person name="Getino M."/>
            <person name="Pursley I."/>
            <person name="Horton D.L."/>
            <person name="Alikhan N.-F."/>
            <person name="Baker D."/>
            <person name="Gharbi K."/>
            <person name="Hall N."/>
            <person name="Watson M."/>
            <person name="Adriaenssens E.M."/>
            <person name="Foster-Nyarko E."/>
            <person name="Jarju S."/>
            <person name="Secka A."/>
            <person name="Antonio M."/>
            <person name="Oren A."/>
            <person name="Chaudhuri R."/>
            <person name="La Ragione R.M."/>
            <person name="Hildebrand F."/>
            <person name="Pallen M.J."/>
        </authorList>
    </citation>
    <scope>NUCLEOTIDE SEQUENCE [LARGE SCALE GENOMIC DNA]</scope>
    <source>
        <strain evidence="3 4">Sa1BUA8</strain>
    </source>
</reference>
<dbReference type="Pfam" id="PF00535">
    <property type="entry name" value="Glycos_transf_2"/>
    <property type="match status" value="1"/>
</dbReference>
<dbReference type="Gene3D" id="3.90.550.10">
    <property type="entry name" value="Spore Coat Polysaccharide Biosynthesis Protein SpsA, Chain A"/>
    <property type="match status" value="1"/>
</dbReference>
<dbReference type="PANTHER" id="PTHR43685">
    <property type="entry name" value="GLYCOSYLTRANSFERASE"/>
    <property type="match status" value="1"/>
</dbReference>
<name>A0A9D5UEZ2_9CELL</name>
<dbReference type="RefSeq" id="WP_193718979.1">
    <property type="nucleotide sequence ID" value="NZ_JACSPN010000004.1"/>
</dbReference>
<feature type="domain" description="Glycosyltransferase 2-like" evidence="2">
    <location>
        <begin position="20"/>
        <end position="136"/>
    </location>
</feature>
<dbReference type="EMBL" id="JACSPN010000004">
    <property type="protein sequence ID" value="MBE7699692.1"/>
    <property type="molecule type" value="Genomic_DNA"/>
</dbReference>
<evidence type="ECO:0000256" key="1">
    <source>
        <dbReference type="SAM" id="MobiDB-lite"/>
    </source>
</evidence>
<dbReference type="Proteomes" id="UP000822993">
    <property type="component" value="Unassembled WGS sequence"/>
</dbReference>
<feature type="compositionally biased region" description="Basic and acidic residues" evidence="1">
    <location>
        <begin position="313"/>
        <end position="328"/>
    </location>
</feature>
<keyword evidence="4" id="KW-1185">Reference proteome</keyword>
<dbReference type="SUPFAM" id="SSF53448">
    <property type="entry name" value="Nucleotide-diphospho-sugar transferases"/>
    <property type="match status" value="1"/>
</dbReference>
<feature type="region of interest" description="Disordered" evidence="1">
    <location>
        <begin position="313"/>
        <end position="334"/>
    </location>
</feature>
<dbReference type="AlphaFoldDB" id="A0A9D5UEZ2"/>
<sequence length="334" mass="35784">MPDRGPDAAAAAVAEPLVSVVVATNRGGPFLAEALASVAAQTYPHVELVVVDDGSPDPAVIRDLVEQAGVGTVLRLDPSGVSVARNTGVRHTRGSLLAFLDDDDRWHPDRVRLTVEALASRPDAVIGYCAMRTVDAAGDQLVAADQRPARDARDVVRGRTGIMLPNLVIRRSAFDAVGGFDPVYRQGEDLDLVLAATTLGPFVHVDDVLVDYRYHPGNTTRAYRDLAAGIRVILRERRAQARAADPRGTAGLDAAYRDRLRANDRFAAWSAARAARAELAERRVGAALGHVAWAARFAPLAPVDWVRERARRALDRGQDGGGHPDRLPDGSAEG</sequence>
<proteinExistence type="predicted"/>
<evidence type="ECO:0000313" key="4">
    <source>
        <dbReference type="Proteomes" id="UP000822993"/>
    </source>
</evidence>
<gene>
    <name evidence="3" type="ORF">H9623_05125</name>
</gene>
<evidence type="ECO:0000313" key="3">
    <source>
        <dbReference type="EMBL" id="MBE7699692.1"/>
    </source>
</evidence>
<dbReference type="InterPro" id="IPR029044">
    <property type="entry name" value="Nucleotide-diphossugar_trans"/>
</dbReference>
<dbReference type="PANTHER" id="PTHR43685:SF2">
    <property type="entry name" value="GLYCOSYLTRANSFERASE 2-LIKE DOMAIN-CONTAINING PROTEIN"/>
    <property type="match status" value="1"/>
</dbReference>
<dbReference type="InterPro" id="IPR001173">
    <property type="entry name" value="Glyco_trans_2-like"/>
</dbReference>
<evidence type="ECO:0000259" key="2">
    <source>
        <dbReference type="Pfam" id="PF00535"/>
    </source>
</evidence>
<dbReference type="InterPro" id="IPR050834">
    <property type="entry name" value="Glycosyltransf_2"/>
</dbReference>
<comment type="caution">
    <text evidence="3">The sequence shown here is derived from an EMBL/GenBank/DDBJ whole genome shotgun (WGS) entry which is preliminary data.</text>
</comment>
<accession>A0A9D5UEZ2</accession>
<organism evidence="3 4">
    <name type="scientific">Oerskovia douganii</name>
    <dbReference type="NCBI Taxonomy" id="2762210"/>
    <lineage>
        <taxon>Bacteria</taxon>
        <taxon>Bacillati</taxon>
        <taxon>Actinomycetota</taxon>
        <taxon>Actinomycetes</taxon>
        <taxon>Micrococcales</taxon>
        <taxon>Cellulomonadaceae</taxon>
        <taxon>Oerskovia</taxon>
    </lineage>
</organism>
<dbReference type="CDD" id="cd00761">
    <property type="entry name" value="Glyco_tranf_GTA_type"/>
    <property type="match status" value="1"/>
</dbReference>